<feature type="domain" description="PAC" evidence="1">
    <location>
        <begin position="930"/>
        <end position="982"/>
    </location>
</feature>
<dbReference type="CDD" id="cd01948">
    <property type="entry name" value="EAL"/>
    <property type="match status" value="1"/>
</dbReference>
<dbReference type="InterPro" id="IPR035919">
    <property type="entry name" value="EAL_sf"/>
</dbReference>
<dbReference type="PANTHER" id="PTHR44757:SF2">
    <property type="entry name" value="BIOFILM ARCHITECTURE MAINTENANCE PROTEIN MBAA"/>
    <property type="match status" value="1"/>
</dbReference>
<dbReference type="InterPro" id="IPR015943">
    <property type="entry name" value="WD40/YVTN_repeat-like_dom_sf"/>
</dbReference>
<dbReference type="SUPFAM" id="SSF50998">
    <property type="entry name" value="Quinoprotein alcohol dehydrogenase-like"/>
    <property type="match status" value="1"/>
</dbReference>
<accession>A0ABQ1IWW0</accession>
<evidence type="ECO:0000259" key="1">
    <source>
        <dbReference type="PROSITE" id="PS50113"/>
    </source>
</evidence>
<dbReference type="InterPro" id="IPR000014">
    <property type="entry name" value="PAS"/>
</dbReference>
<dbReference type="InterPro" id="IPR000700">
    <property type="entry name" value="PAS-assoc_C"/>
</dbReference>
<dbReference type="Pfam" id="PF07495">
    <property type="entry name" value="Y_Y_Y"/>
    <property type="match status" value="1"/>
</dbReference>
<organism evidence="4 5">
    <name type="scientific">Shewanella inventionis</name>
    <dbReference type="NCBI Taxonomy" id="1738770"/>
    <lineage>
        <taxon>Bacteria</taxon>
        <taxon>Pseudomonadati</taxon>
        <taxon>Pseudomonadota</taxon>
        <taxon>Gammaproteobacteria</taxon>
        <taxon>Alteromonadales</taxon>
        <taxon>Shewanellaceae</taxon>
        <taxon>Shewanella</taxon>
    </lineage>
</organism>
<sequence length="1416" mass="159362">MISAFSYGSIEPDINSINVTLNHKSFDVPTGLTQNTVTSFTRDDEGFLWVGTANGLNRYDGNGFTQFYARDNNGLPSSFIRNLLFDNEGHLLVGTDAGVAIYNPHTETFKPYLFDQKISAEPTWAMHNANGLNYIGLKNELYIIEAKTSKLIEVIIDESLNDIKKVLVNDVGIYARNYNGDLFLYSQGELALIDKGVDNFSLSSIGLLTLKSGRLYHKGNVVSEVGLTNLTEVGEDKLIGIGKTGLYQIEVFSNDRIKITKIGEPKFDLTETTSSVIYYENHNFYFSDYLGGYELITKRQNVIKTLNTGIKQIWSLSQNTENVFVATNKSITVYDNNFRNPSLLSTDKGFKVILATNNHLFIGDDKGLVKQELGTENRVQLYDKSVLSLTENAQGQIIAGTRDGKVFAINPDDTMGLSIETGDGHPVFAVQEVLGRIYIASQKGLFAYDKAKQELDVVYGNEFVTSLLLHGDIIYFGTQSAVFKHQLSSRITSKVMDVGKVINSIAVLYNELIVTSGTEINALSLNDNKLIKYTNDNGVLQDYSPHSTLLWGRGLLLGGEYGLSYYSKPRLDYENNNGKTKVISIKDLYVFNQKVPLSSPIITKPIRFEEGISLSYSDYPFTFEYGVIGDSSEWYDFYYRLEGIDDIWLPNKNSVTATYTSVPYGDYTFKVLAINKKTGVKIRSAELKVHISPPLWLSHEAKFLYGFFTFIAIFLLSRQLKRNREAQEKIKLSEERLTLSLWGSGDELWDWDIENRQIYRSNIWESIEFPRDGVRASIDDHSGVSNIHPHDIKRVSKVLNACLRGESTHFESIYRVMNKDGQWIWIHDRAKVVERNLQEQPVRMTGTFKDISAFKLNEDQLRLFVRAVDNISEGVFILDHHFKFVEVNDACCKIALKNKQDFIGTELNFSRYPSSYSNKVKQALLANGQWIGEVGAIKGDQTTFDIEVTIDAIYDESNQISHFVGVFSDITIRKQHEEELRRLTNNDYLTGLLNRSSLQVSLNNLVFKQIEHTLMVLDLDNFKRINDSLGHNSGDLLLVEVAKRFKEVLSTKGSLYRLGGDEFAVLIDRDVDVAKSALVASSLINALEIPFVIDSESIVLTVSVGIVLFPEDECFEEGLLKKADIAMYHAKTDGGGKYQFYSESINKNAAAQLNIENLLRDSIKNDYFEVYYQPKINVMNNNIDGMEALVRLNHPEKGIILPSSFIPLAEESGLIVDIGELVLRKACFDTQHWIEKGIFAGRVAVNISSRQFAQPDLQQRIASVLRLTQLSAKNLELEITEGTVIKDPNHAINVMKQIAATGVSLALDDFGTGYSSLAYLKLFPIQTLKIDKSFIDDIDQSTRDLKMVDSIVTIAHNLGLKVVAEGVENVNQYNMIKALGCELIQGHLYSKPLTDKEFENLLLSSSKMNTFDVNQR</sequence>
<proteinExistence type="predicted"/>
<dbReference type="InterPro" id="IPR013783">
    <property type="entry name" value="Ig-like_fold"/>
</dbReference>
<reference evidence="5" key="1">
    <citation type="journal article" date="2019" name="Int. J. Syst. Evol. Microbiol.">
        <title>The Global Catalogue of Microorganisms (GCM) 10K type strain sequencing project: providing services to taxonomists for standard genome sequencing and annotation.</title>
        <authorList>
            <consortium name="The Broad Institute Genomics Platform"/>
            <consortium name="The Broad Institute Genome Sequencing Center for Infectious Disease"/>
            <person name="Wu L."/>
            <person name="Ma J."/>
        </authorList>
    </citation>
    <scope>NUCLEOTIDE SEQUENCE [LARGE SCALE GENOMIC DNA]</scope>
    <source>
        <strain evidence="5">CGMCC 1.15339</strain>
    </source>
</reference>
<dbReference type="SMART" id="SM00052">
    <property type="entry name" value="EAL"/>
    <property type="match status" value="1"/>
</dbReference>
<dbReference type="InterPro" id="IPR001610">
    <property type="entry name" value="PAC"/>
</dbReference>
<feature type="domain" description="PAC" evidence="1">
    <location>
        <begin position="810"/>
        <end position="863"/>
    </location>
</feature>
<dbReference type="PROSITE" id="PS50113">
    <property type="entry name" value="PAC"/>
    <property type="match status" value="2"/>
</dbReference>
<dbReference type="Gene3D" id="3.20.20.450">
    <property type="entry name" value="EAL domain"/>
    <property type="match status" value="1"/>
</dbReference>
<evidence type="ECO:0000313" key="5">
    <source>
        <dbReference type="Proteomes" id="UP000617555"/>
    </source>
</evidence>
<dbReference type="InterPro" id="IPR011123">
    <property type="entry name" value="Y_Y_Y"/>
</dbReference>
<dbReference type="Pfam" id="PF00563">
    <property type="entry name" value="EAL"/>
    <property type="match status" value="1"/>
</dbReference>
<dbReference type="Gene3D" id="2.60.40.10">
    <property type="entry name" value="Immunoglobulins"/>
    <property type="match status" value="1"/>
</dbReference>
<dbReference type="SUPFAM" id="SSF55785">
    <property type="entry name" value="PYP-like sensor domain (PAS domain)"/>
    <property type="match status" value="2"/>
</dbReference>
<dbReference type="PANTHER" id="PTHR44757">
    <property type="entry name" value="DIGUANYLATE CYCLASE DGCP"/>
    <property type="match status" value="1"/>
</dbReference>
<gene>
    <name evidence="4" type="ORF">GCM10011607_11970</name>
</gene>
<dbReference type="Pfam" id="PF00990">
    <property type="entry name" value="GGDEF"/>
    <property type="match status" value="1"/>
</dbReference>
<dbReference type="EMBL" id="BMII01000008">
    <property type="protein sequence ID" value="GGB53065.1"/>
    <property type="molecule type" value="Genomic_DNA"/>
</dbReference>
<dbReference type="InterPro" id="IPR043128">
    <property type="entry name" value="Rev_trsase/Diguanyl_cyclase"/>
</dbReference>
<dbReference type="SMART" id="SM00091">
    <property type="entry name" value="PAS"/>
    <property type="match status" value="1"/>
</dbReference>
<dbReference type="Gene3D" id="3.30.450.20">
    <property type="entry name" value="PAS domain"/>
    <property type="match status" value="2"/>
</dbReference>
<dbReference type="InterPro" id="IPR052155">
    <property type="entry name" value="Biofilm_reg_signaling"/>
</dbReference>
<dbReference type="InterPro" id="IPR035965">
    <property type="entry name" value="PAS-like_dom_sf"/>
</dbReference>
<dbReference type="Gene3D" id="2.130.10.10">
    <property type="entry name" value="YVTN repeat-like/Quinoprotein amine dehydrogenase"/>
    <property type="match status" value="2"/>
</dbReference>
<dbReference type="CDD" id="cd00130">
    <property type="entry name" value="PAS"/>
    <property type="match status" value="2"/>
</dbReference>
<dbReference type="SMART" id="SM00267">
    <property type="entry name" value="GGDEF"/>
    <property type="match status" value="1"/>
</dbReference>
<dbReference type="Pfam" id="PF08447">
    <property type="entry name" value="PAS_3"/>
    <property type="match status" value="1"/>
</dbReference>
<dbReference type="InterPro" id="IPR000160">
    <property type="entry name" value="GGDEF_dom"/>
</dbReference>
<comment type="caution">
    <text evidence="4">The sequence shown here is derived from an EMBL/GenBank/DDBJ whole genome shotgun (WGS) entry which is preliminary data.</text>
</comment>
<dbReference type="InterPro" id="IPR013655">
    <property type="entry name" value="PAS_fold_3"/>
</dbReference>
<dbReference type="CDD" id="cd01949">
    <property type="entry name" value="GGDEF"/>
    <property type="match status" value="1"/>
</dbReference>
<feature type="domain" description="EAL" evidence="2">
    <location>
        <begin position="1152"/>
        <end position="1406"/>
    </location>
</feature>
<dbReference type="Pfam" id="PF07494">
    <property type="entry name" value="Reg_prop"/>
    <property type="match status" value="1"/>
</dbReference>
<feature type="domain" description="GGDEF" evidence="3">
    <location>
        <begin position="1010"/>
        <end position="1143"/>
    </location>
</feature>
<evidence type="ECO:0000259" key="3">
    <source>
        <dbReference type="PROSITE" id="PS50887"/>
    </source>
</evidence>
<dbReference type="SMART" id="SM00086">
    <property type="entry name" value="PAC"/>
    <property type="match status" value="2"/>
</dbReference>
<dbReference type="SUPFAM" id="SSF55073">
    <property type="entry name" value="Nucleotide cyclase"/>
    <property type="match status" value="1"/>
</dbReference>
<dbReference type="PROSITE" id="PS50887">
    <property type="entry name" value="GGDEF"/>
    <property type="match status" value="1"/>
</dbReference>
<dbReference type="Pfam" id="PF13426">
    <property type="entry name" value="PAS_9"/>
    <property type="match status" value="1"/>
</dbReference>
<dbReference type="PROSITE" id="PS50883">
    <property type="entry name" value="EAL"/>
    <property type="match status" value="1"/>
</dbReference>
<dbReference type="SUPFAM" id="SSF141868">
    <property type="entry name" value="EAL domain-like"/>
    <property type="match status" value="1"/>
</dbReference>
<name>A0ABQ1IWW0_9GAMM</name>
<dbReference type="InterPro" id="IPR001633">
    <property type="entry name" value="EAL_dom"/>
</dbReference>
<evidence type="ECO:0000259" key="2">
    <source>
        <dbReference type="PROSITE" id="PS50883"/>
    </source>
</evidence>
<dbReference type="InterPro" id="IPR011110">
    <property type="entry name" value="Reg_prop"/>
</dbReference>
<dbReference type="NCBIfam" id="TIGR00229">
    <property type="entry name" value="sensory_box"/>
    <property type="match status" value="1"/>
</dbReference>
<dbReference type="Gene3D" id="3.30.70.270">
    <property type="match status" value="1"/>
</dbReference>
<dbReference type="InterPro" id="IPR011047">
    <property type="entry name" value="Quinoprotein_ADH-like_sf"/>
</dbReference>
<evidence type="ECO:0000313" key="4">
    <source>
        <dbReference type="EMBL" id="GGB53065.1"/>
    </source>
</evidence>
<dbReference type="Proteomes" id="UP000617555">
    <property type="component" value="Unassembled WGS sequence"/>
</dbReference>
<dbReference type="InterPro" id="IPR029787">
    <property type="entry name" value="Nucleotide_cyclase"/>
</dbReference>
<protein>
    <submittedName>
        <fullName evidence="4">Diguanylate cyclase</fullName>
    </submittedName>
</protein>
<dbReference type="NCBIfam" id="TIGR00254">
    <property type="entry name" value="GGDEF"/>
    <property type="match status" value="1"/>
</dbReference>
<keyword evidence="5" id="KW-1185">Reference proteome</keyword>